<organism evidence="2">
    <name type="scientific">human gut metagenome</name>
    <dbReference type="NCBI Taxonomy" id="408170"/>
    <lineage>
        <taxon>unclassified sequences</taxon>
        <taxon>metagenomes</taxon>
        <taxon>organismal metagenomes</taxon>
    </lineage>
</organism>
<reference evidence="2" key="1">
    <citation type="submission" date="2013-12" db="EMBL/GenBank/DDBJ databases">
        <title>A Varibaculum cambriense genome reconstructed from a premature infant gut community with otherwise low bacterial novelty that shifts toward anaerobic metabolism during the third week of life.</title>
        <authorList>
            <person name="Brown C.T."/>
            <person name="Sharon I."/>
            <person name="Thomas B.C."/>
            <person name="Castelle C.J."/>
            <person name="Morowitz M.J."/>
            <person name="Banfield J.F."/>
        </authorList>
    </citation>
    <scope>NUCLEOTIDE SEQUENCE</scope>
</reference>
<comment type="caution">
    <text evidence="2">The sequence shown here is derived from an EMBL/GenBank/DDBJ whole genome shotgun (WGS) entry which is preliminary data.</text>
</comment>
<feature type="region of interest" description="Disordered" evidence="1">
    <location>
        <begin position="1"/>
        <end position="32"/>
    </location>
</feature>
<accession>W1YKH4</accession>
<name>W1YKH4_9ZZZZ</name>
<dbReference type="AlphaFoldDB" id="W1YKH4"/>
<evidence type="ECO:0000313" key="2">
    <source>
        <dbReference type="EMBL" id="ETJ42836.1"/>
    </source>
</evidence>
<dbReference type="EMBL" id="AZMM01003181">
    <property type="protein sequence ID" value="ETJ42836.1"/>
    <property type="molecule type" value="Genomic_DNA"/>
</dbReference>
<gene>
    <name evidence="2" type="ORF">Q604_UNBC03181G0001</name>
</gene>
<feature type="non-terminal residue" evidence="2">
    <location>
        <position position="1"/>
    </location>
</feature>
<feature type="compositionally biased region" description="Gly residues" evidence="1">
    <location>
        <begin position="20"/>
        <end position="32"/>
    </location>
</feature>
<evidence type="ECO:0000256" key="1">
    <source>
        <dbReference type="SAM" id="MobiDB-lite"/>
    </source>
</evidence>
<sequence>KDSGYTLEIVPSAHNHGQRLAGGSGSPGWGRR</sequence>
<protein>
    <submittedName>
        <fullName evidence="2">Uncharacterized protein</fullName>
    </submittedName>
</protein>
<proteinExistence type="predicted"/>